<evidence type="ECO:0000313" key="2">
    <source>
        <dbReference type="EMBL" id="KYP58919.1"/>
    </source>
</evidence>
<dbReference type="Gramene" id="C.cajan_13918.t">
    <property type="protein sequence ID" value="C.cajan_13918.t.cds1"/>
    <property type="gene ID" value="C.cajan_13918"/>
</dbReference>
<gene>
    <name evidence="1" type="ORF">KK1_014334</name>
    <name evidence="2" type="ORF">KK1_014341</name>
</gene>
<keyword evidence="3" id="KW-1185">Reference proteome</keyword>
<accession>A0A151SVV0</accession>
<dbReference type="PANTHER" id="PTHR11439">
    <property type="entry name" value="GAG-POL-RELATED RETROTRANSPOSON"/>
    <property type="match status" value="1"/>
</dbReference>
<evidence type="ECO:0000313" key="3">
    <source>
        <dbReference type="Proteomes" id="UP000075243"/>
    </source>
</evidence>
<name>A0A151SVV0_CAJCA</name>
<sequence length="109" mass="12442">MQWVPYASVVGSLLYVMVCTKPDIAHVIGTISRFLSNLSRKYWNVVKWILRYLHGIANMRLCFGGDKPTLVGYSGFDMVGDIDSKKSTLNYLIKFVRELCLKSLDYRGV</sequence>
<dbReference type="AlphaFoldDB" id="A0A151SVV0"/>
<dbReference type="Proteomes" id="UP000075243">
    <property type="component" value="Chromosome 10"/>
</dbReference>
<dbReference type="Gramene" id="C.cajan_13911.t">
    <property type="protein sequence ID" value="C.cajan_13911.t.cds1"/>
    <property type="gene ID" value="C.cajan_13911"/>
</dbReference>
<protein>
    <submittedName>
        <fullName evidence="2">Retrovirus-related Pol polyprotein from transposon TNT 1-94</fullName>
    </submittedName>
</protein>
<dbReference type="PANTHER" id="PTHR11439:SF467">
    <property type="entry name" value="INTEGRASE CATALYTIC DOMAIN-CONTAINING PROTEIN"/>
    <property type="match status" value="1"/>
</dbReference>
<dbReference type="STRING" id="3821.A0A151SVV0"/>
<organism evidence="2 3">
    <name type="scientific">Cajanus cajan</name>
    <name type="common">Pigeon pea</name>
    <name type="synonym">Cajanus indicus</name>
    <dbReference type="NCBI Taxonomy" id="3821"/>
    <lineage>
        <taxon>Eukaryota</taxon>
        <taxon>Viridiplantae</taxon>
        <taxon>Streptophyta</taxon>
        <taxon>Embryophyta</taxon>
        <taxon>Tracheophyta</taxon>
        <taxon>Spermatophyta</taxon>
        <taxon>Magnoliopsida</taxon>
        <taxon>eudicotyledons</taxon>
        <taxon>Gunneridae</taxon>
        <taxon>Pentapetalae</taxon>
        <taxon>rosids</taxon>
        <taxon>fabids</taxon>
        <taxon>Fabales</taxon>
        <taxon>Fabaceae</taxon>
        <taxon>Papilionoideae</taxon>
        <taxon>50 kb inversion clade</taxon>
        <taxon>NPAAA clade</taxon>
        <taxon>indigoferoid/millettioid clade</taxon>
        <taxon>Phaseoleae</taxon>
        <taxon>Cajanus</taxon>
    </lineage>
</organism>
<dbReference type="EMBL" id="CM003612">
    <property type="protein sequence ID" value="KYP58912.1"/>
    <property type="molecule type" value="Genomic_DNA"/>
</dbReference>
<evidence type="ECO:0000313" key="1">
    <source>
        <dbReference type="EMBL" id="KYP58912.1"/>
    </source>
</evidence>
<reference evidence="2 3" key="1">
    <citation type="journal article" date="2012" name="Nat. Biotechnol.">
        <title>Draft genome sequence of pigeonpea (Cajanus cajan), an orphan legume crop of resource-poor farmers.</title>
        <authorList>
            <person name="Varshney R.K."/>
            <person name="Chen W."/>
            <person name="Li Y."/>
            <person name="Bharti A.K."/>
            <person name="Saxena R.K."/>
            <person name="Schlueter J.A."/>
            <person name="Donoghue M.T."/>
            <person name="Azam S."/>
            <person name="Fan G."/>
            <person name="Whaley A.M."/>
            <person name="Farmer A.D."/>
            <person name="Sheridan J."/>
            <person name="Iwata A."/>
            <person name="Tuteja R."/>
            <person name="Penmetsa R.V."/>
            <person name="Wu W."/>
            <person name="Upadhyaya H.D."/>
            <person name="Yang S.P."/>
            <person name="Shah T."/>
            <person name="Saxena K.B."/>
            <person name="Michael T."/>
            <person name="McCombie W.R."/>
            <person name="Yang B."/>
            <person name="Zhang G."/>
            <person name="Yang H."/>
            <person name="Wang J."/>
            <person name="Spillane C."/>
            <person name="Cook D.R."/>
            <person name="May G.D."/>
            <person name="Xu X."/>
            <person name="Jackson S.A."/>
        </authorList>
    </citation>
    <scope>NUCLEOTIDE SEQUENCE [LARGE SCALE GENOMIC DNA]</scope>
    <source>
        <strain evidence="3">cv. Asha</strain>
    </source>
</reference>
<proteinExistence type="predicted"/>
<dbReference type="EMBL" id="CM003612">
    <property type="protein sequence ID" value="KYP58919.1"/>
    <property type="molecule type" value="Genomic_DNA"/>
</dbReference>